<dbReference type="AlphaFoldDB" id="A0A6F9DFR0"/>
<evidence type="ECO:0000256" key="11">
    <source>
        <dbReference type="ARBA" id="ARBA00038761"/>
    </source>
</evidence>
<dbReference type="EMBL" id="LR786380">
    <property type="protein sequence ID" value="CAB3260447.1"/>
    <property type="molecule type" value="mRNA"/>
</dbReference>
<reference evidence="19" key="1">
    <citation type="submission" date="2020-04" db="EMBL/GenBank/DDBJ databases">
        <authorList>
            <person name="Neveu A P."/>
        </authorList>
    </citation>
    <scope>NUCLEOTIDE SEQUENCE</scope>
    <source>
        <tissue evidence="19">Whole embryo</tissue>
    </source>
</reference>
<keyword evidence="15" id="KW-0472">Membrane</keyword>
<dbReference type="InterPro" id="IPR036179">
    <property type="entry name" value="Ig-like_dom_sf"/>
</dbReference>
<feature type="transmembrane region" description="Helical" evidence="15">
    <location>
        <begin position="403"/>
        <end position="428"/>
    </location>
</feature>
<keyword evidence="6" id="KW-0520">NAD</keyword>
<dbReference type="InterPro" id="IPR015621">
    <property type="entry name" value="IL-1_rcpt_fam"/>
</dbReference>
<dbReference type="GO" id="GO:0007165">
    <property type="term" value="P:signal transduction"/>
    <property type="evidence" value="ECO:0007669"/>
    <property type="project" value="InterPro"/>
</dbReference>
<feature type="domain" description="TIR" evidence="17">
    <location>
        <begin position="444"/>
        <end position="577"/>
    </location>
</feature>
<keyword evidence="9" id="KW-0922">Interferon antiviral system evasion</keyword>
<feature type="chain" id="PRO_5026159573" description="Soluble interferon alpha/beta receptor OPG204" evidence="16">
    <location>
        <begin position="25"/>
        <end position="648"/>
    </location>
</feature>
<dbReference type="PROSITE" id="PS50104">
    <property type="entry name" value="TIR"/>
    <property type="match status" value="1"/>
</dbReference>
<evidence type="ECO:0000256" key="13">
    <source>
        <dbReference type="ARBA" id="ARBA00045444"/>
    </source>
</evidence>
<dbReference type="Gene3D" id="3.40.50.10140">
    <property type="entry name" value="Toll/interleukin-1 receptor homology (TIR) domain"/>
    <property type="match status" value="1"/>
</dbReference>
<sequence length="648" mass="73042">MQYNVMSLVCFLGLSLMIVQGGLGQSTETVTKGSPFNCVRYNKTINVIRGWPHKFEATDYTHYLLIGASYLDETQFLVINGVNGSVLYNTTVLIYSIFSKAYFTSDLYPGSLLRYKIVAMVAKKEKCEEHDITLQVVDDVETCADTVHADNVRSITAVPGMTTNLRCNSEQTVAHKVSLDPSKHNYTVQWLYNCSPQLPNNTQQSPIRNNFGQLSIVNAKTDNVGTYTCIVTYDGKSRFVRSYDVCMNAPDAKAEGIVTCQQETYLIPNLGANLTVSCSLSVGIGRIADAMIATFWNKTKGNDFECVNTQPGFYHPAEDDNSRHSCIRTLEQPDPTCFRTPPTLNDLKAEESHVIATLQLVDIEQQDLGLYTVVYESSKGKKIFHNVTIAIDQAPTAIAQATVIAAAITAACFVLLLVGLAYFFRFYLAVYWKTRFAKYDVDDKDFGAFFSYHFYKEIDTFGKIQARDTCEGVREQMEKLGLSLYDERRNGIAGFKAENYINMMRRCHRVVIILTPEYVKDHWSVFQLHESFLAMIESGSKIVFVLVPGMKEHIKKQAATDDTYRMIQRAIKLNSASVWPGRTFCCGNKFEMEMRLAMPKLQEREDGRKRRSSSDSEFGMHPTGVERILSNMTTTTEIGPDDIDMTSR</sequence>
<organism evidence="19">
    <name type="scientific">Phallusia mammillata</name>
    <dbReference type="NCBI Taxonomy" id="59560"/>
    <lineage>
        <taxon>Eukaryota</taxon>
        <taxon>Metazoa</taxon>
        <taxon>Chordata</taxon>
        <taxon>Tunicata</taxon>
        <taxon>Ascidiacea</taxon>
        <taxon>Phlebobranchia</taxon>
        <taxon>Ascidiidae</taxon>
        <taxon>Phallusia</taxon>
    </lineage>
</organism>
<dbReference type="InterPro" id="IPR007110">
    <property type="entry name" value="Ig-like_dom"/>
</dbReference>
<evidence type="ECO:0000256" key="16">
    <source>
        <dbReference type="SAM" id="SignalP"/>
    </source>
</evidence>
<evidence type="ECO:0000256" key="3">
    <source>
        <dbReference type="ARBA" id="ARBA00022632"/>
    </source>
</evidence>
<keyword evidence="8" id="KW-0325">Glycoprotein</keyword>
<keyword evidence="15" id="KW-0812">Transmembrane</keyword>
<dbReference type="PANTHER" id="PTHR11890">
    <property type="entry name" value="INTERLEUKIN-1 RECEPTOR FAMILY MEMBER"/>
    <property type="match status" value="1"/>
</dbReference>
<dbReference type="GO" id="GO:0016787">
    <property type="term" value="F:hydrolase activity"/>
    <property type="evidence" value="ECO:0007669"/>
    <property type="project" value="UniProtKB-KW"/>
</dbReference>
<evidence type="ECO:0000256" key="12">
    <source>
        <dbReference type="ARBA" id="ARBA00041012"/>
    </source>
</evidence>
<evidence type="ECO:0000256" key="4">
    <source>
        <dbReference type="ARBA" id="ARBA00022801"/>
    </source>
</evidence>
<dbReference type="SMART" id="SM00409">
    <property type="entry name" value="IG"/>
    <property type="match status" value="2"/>
</dbReference>
<comment type="similarity">
    <text evidence="1">Belongs to the interleukin-1 receptor family.</text>
</comment>
<proteinExistence type="evidence at transcript level"/>
<accession>A0A6F9DFR0</accession>
<evidence type="ECO:0000256" key="5">
    <source>
        <dbReference type="ARBA" id="ARBA00022830"/>
    </source>
</evidence>
<dbReference type="InterPro" id="IPR000157">
    <property type="entry name" value="TIR_dom"/>
</dbReference>
<protein>
    <recommendedName>
        <fullName evidence="12">Soluble interferon alpha/beta receptor OPG204</fullName>
    </recommendedName>
</protein>
<evidence type="ECO:0000259" key="17">
    <source>
        <dbReference type="PROSITE" id="PS50104"/>
    </source>
</evidence>
<comment type="function">
    <text evidence="13">Counteracts the antiviral effects of host IFN-alpha/beta and key IFN-inducible proteins involved in viral RNA degradation suxh as host OAS1. Acts as a soluble IFN-alpha receptor and thus inhibits the interaction between host IFN-alpha and its receptor.</text>
</comment>
<dbReference type="Gene3D" id="2.60.40.10">
    <property type="entry name" value="Immunoglobulins"/>
    <property type="match status" value="1"/>
</dbReference>
<dbReference type="SUPFAM" id="SSF52200">
    <property type="entry name" value="Toll/Interleukin receptor TIR domain"/>
    <property type="match status" value="1"/>
</dbReference>
<gene>
    <name evidence="19" type="primary">LOC100175496-001</name>
</gene>
<keyword evidence="9" id="KW-0945">Host-virus interaction</keyword>
<evidence type="ECO:0000256" key="10">
    <source>
        <dbReference type="ARBA" id="ARBA00023319"/>
    </source>
</evidence>
<dbReference type="InterPro" id="IPR035897">
    <property type="entry name" value="Toll_tir_struct_dom_sf"/>
</dbReference>
<evidence type="ECO:0000256" key="9">
    <source>
        <dbReference type="ARBA" id="ARBA00023258"/>
    </source>
</evidence>
<keyword evidence="16" id="KW-0732">Signal</keyword>
<feature type="domain" description="Ig-like" evidence="18">
    <location>
        <begin position="145"/>
        <end position="246"/>
    </location>
</feature>
<dbReference type="InterPro" id="IPR013783">
    <property type="entry name" value="Ig-like_fold"/>
</dbReference>
<keyword evidence="10" id="KW-0393">Immunoglobulin domain</keyword>
<comment type="subunit">
    <text evidence="11">Interacts with host IFNA1.</text>
</comment>
<dbReference type="CDD" id="cd00096">
    <property type="entry name" value="Ig"/>
    <property type="match status" value="1"/>
</dbReference>
<keyword evidence="9" id="KW-0899">Viral immunoevasion</keyword>
<dbReference type="SUPFAM" id="SSF48726">
    <property type="entry name" value="Immunoglobulin"/>
    <property type="match status" value="1"/>
</dbReference>
<evidence type="ECO:0000256" key="8">
    <source>
        <dbReference type="ARBA" id="ARBA00023180"/>
    </source>
</evidence>
<feature type="compositionally biased region" description="Basic and acidic residues" evidence="14">
    <location>
        <begin position="601"/>
        <end position="614"/>
    </location>
</feature>
<evidence type="ECO:0000256" key="14">
    <source>
        <dbReference type="SAM" id="MobiDB-lite"/>
    </source>
</evidence>
<keyword evidence="3" id="KW-1090">Inhibition of host innate immune response by virus</keyword>
<evidence type="ECO:0000256" key="15">
    <source>
        <dbReference type="SAM" id="Phobius"/>
    </source>
</evidence>
<evidence type="ECO:0000256" key="2">
    <source>
        <dbReference type="ARBA" id="ARBA00022518"/>
    </source>
</evidence>
<dbReference type="InterPro" id="IPR003599">
    <property type="entry name" value="Ig_sub"/>
</dbReference>
<keyword evidence="15" id="KW-1133">Transmembrane helix</keyword>
<evidence type="ECO:0000256" key="6">
    <source>
        <dbReference type="ARBA" id="ARBA00023027"/>
    </source>
</evidence>
<keyword evidence="5" id="KW-1114">Inhibition of host interferon signaling pathway by virus</keyword>
<evidence type="ECO:0000259" key="18">
    <source>
        <dbReference type="PROSITE" id="PS50835"/>
    </source>
</evidence>
<dbReference type="PROSITE" id="PS50835">
    <property type="entry name" value="IG_LIKE"/>
    <property type="match status" value="1"/>
</dbReference>
<keyword evidence="4" id="KW-0378">Hydrolase</keyword>
<feature type="signal peptide" evidence="16">
    <location>
        <begin position="1"/>
        <end position="24"/>
    </location>
</feature>
<feature type="compositionally biased region" description="Acidic residues" evidence="14">
    <location>
        <begin position="639"/>
        <end position="648"/>
    </location>
</feature>
<dbReference type="GO" id="GO:0039502">
    <property type="term" value="P:symbiont-mediated suppression of host type I interferon-mediated signaling pathway"/>
    <property type="evidence" value="ECO:0007669"/>
    <property type="project" value="UniProtKB-KW"/>
</dbReference>
<keyword evidence="7" id="KW-1015">Disulfide bond</keyword>
<feature type="region of interest" description="Disordered" evidence="14">
    <location>
        <begin position="601"/>
        <end position="648"/>
    </location>
</feature>
<dbReference type="PANTHER" id="PTHR11890:SF44">
    <property type="entry name" value="X-LINKED INTERLEUKIN-1 RECEPTOR ACCESSORY PROTEIN-LIKE 2"/>
    <property type="match status" value="1"/>
</dbReference>
<name>A0A6F9DFR0_9ASCI</name>
<keyword evidence="2" id="KW-0244">Early protein</keyword>
<evidence type="ECO:0000313" key="19">
    <source>
        <dbReference type="EMBL" id="CAB3260447.1"/>
    </source>
</evidence>
<evidence type="ECO:0000256" key="1">
    <source>
        <dbReference type="ARBA" id="ARBA00009752"/>
    </source>
</evidence>
<evidence type="ECO:0000256" key="7">
    <source>
        <dbReference type="ARBA" id="ARBA00023157"/>
    </source>
</evidence>